<comment type="caution">
    <text evidence="1">The sequence shown here is derived from an EMBL/GenBank/DDBJ whole genome shotgun (WGS) entry which is preliminary data.</text>
</comment>
<gene>
    <name evidence="1" type="ORF">R6G80_02155</name>
</gene>
<dbReference type="EMBL" id="JAWNGC010000002">
    <property type="protein sequence ID" value="MDY5154529.1"/>
    <property type="molecule type" value="Genomic_DNA"/>
</dbReference>
<dbReference type="AlphaFoldDB" id="A0AAW9HUJ2"/>
<evidence type="ECO:0000313" key="1">
    <source>
        <dbReference type="EMBL" id="MDY5154529.1"/>
    </source>
</evidence>
<dbReference type="RefSeq" id="WP_320756323.1">
    <property type="nucleotide sequence ID" value="NZ_CP171105.1"/>
</dbReference>
<evidence type="ECO:0000313" key="2">
    <source>
        <dbReference type="Proteomes" id="UP001281731"/>
    </source>
</evidence>
<reference evidence="1" key="1">
    <citation type="submission" date="2023-10" db="EMBL/GenBank/DDBJ databases">
        <title>Whole Genome based description of the genera Actinobaculum and Actinotignum reveals a complex phylogenetic relationship within the species included in the genus Actinotignum.</title>
        <authorList>
            <person name="Jensen C.S."/>
            <person name="Dargis R."/>
            <person name="Kemp M."/>
            <person name="Christensen J.J."/>
        </authorList>
    </citation>
    <scope>NUCLEOTIDE SEQUENCE</scope>
    <source>
        <strain evidence="1">SLA_B511</strain>
    </source>
</reference>
<dbReference type="Proteomes" id="UP001281731">
    <property type="component" value="Unassembled WGS sequence"/>
</dbReference>
<proteinExistence type="predicted"/>
<organism evidence="1 2">
    <name type="scientific">Actinotignum urinale</name>
    <dbReference type="NCBI Taxonomy" id="190146"/>
    <lineage>
        <taxon>Bacteria</taxon>
        <taxon>Bacillati</taxon>
        <taxon>Actinomycetota</taxon>
        <taxon>Actinomycetes</taxon>
        <taxon>Actinomycetales</taxon>
        <taxon>Actinomycetaceae</taxon>
        <taxon>Actinotignum</taxon>
    </lineage>
</organism>
<protein>
    <submittedName>
        <fullName evidence="1">WYL domain-containing protein</fullName>
    </submittedName>
</protein>
<sequence>MYVVQPVALVNFVARHPQGVTLQKIATHFSITWQEALASLWSVNMAEGNDGQYVATLNLPLPPQKAPKKDSARVLSTPEKGHIVDCSTADSSSVVLDYDATIATEYDADAATPDSLVSLVEGGDLDIPFMLDEAIALTTVLDELLAITPHGEESDSLRATRRAIEKAVAHAGFPGTLPEEKETIVDSHTAQETARALHEGRYITFEYYKPGLHAHAITATYTIIPLSIHAGESILCIGDDNGTIKRFRLDRMANVGLGDKVNRLHMSAARRRHNVADSLNDSITFLQRNSADVPENSQKIDASHATDASENNCASNNFDEGTHQQAFCRNVFPYGQMVTVTVGPSSRWIAERLPGANTYTNGDICTVTFPARSIEWLTTILIQLDDLRSVEPESVACAVSRQIAPLMKGQDVTPHHA</sequence>
<name>A0AAW9HUJ2_9ACTO</name>
<accession>A0AAW9HUJ2</accession>